<sequence>MTGPANGGYTPAHLTHIDATRWPGVAIVPDNRILRHRAVSAESRFAAACATAGITLDPDAPGGADLTVEHEELFIRLADSGWLGLAEGYMAGEWRSRDLVSCLAGLLGYGFAPRGRLRSGSPKITVPGGYAGGELPGELVRLFSGDGMSAFGARFASGVPTTVRTSVPSFVRGAGRGSEPANHFVDITTLAPPVAVERADLGAAQQRAAGALLDAARVRAGTDLIEFPCGGGTVALAAARRGVTVDCLTADPELAGSVRALLADDRDGGRVRVTVTEDPIPARLDWGGRYDALVSVEKLEVLGGAGRTPYLRAVERLLAPGGYAALQTVVSTPEMARVGRDALVPLRAYIWPELEHITTEDLHRVVDRSTDLRIIAEAHFASHHETTLRFQRETFAANERSAAAAGFDVVFRRLWDYQLALTEAMFRLGWLDAVQVTATSRRPPRPQRGR</sequence>
<organism evidence="1 2">
    <name type="scientific">Corynebacterium pygosceleis</name>
    <dbReference type="NCBI Taxonomy" id="2800406"/>
    <lineage>
        <taxon>Bacteria</taxon>
        <taxon>Bacillati</taxon>
        <taxon>Actinomycetota</taxon>
        <taxon>Actinomycetes</taxon>
        <taxon>Mycobacteriales</taxon>
        <taxon>Corynebacteriaceae</taxon>
        <taxon>Corynebacterium</taxon>
    </lineage>
</organism>
<dbReference type="PANTHER" id="PTHR43667:SF2">
    <property type="entry name" value="FATTY ACID C-METHYL TRANSFERASE"/>
    <property type="match status" value="1"/>
</dbReference>
<gene>
    <name evidence="1" type="ORF">OS129_03000</name>
</gene>
<name>A0A9Q4C844_9CORY</name>
<dbReference type="InterPro" id="IPR050723">
    <property type="entry name" value="CFA/CMAS"/>
</dbReference>
<dbReference type="RefSeq" id="WP_248167297.1">
    <property type="nucleotide sequence ID" value="NZ_JALNJA010000001.1"/>
</dbReference>
<dbReference type="Gene3D" id="3.40.50.150">
    <property type="entry name" value="Vaccinia Virus protein VP39"/>
    <property type="match status" value="1"/>
</dbReference>
<evidence type="ECO:0000313" key="1">
    <source>
        <dbReference type="EMBL" id="MCX7467848.1"/>
    </source>
</evidence>
<proteinExistence type="predicted"/>
<dbReference type="PANTHER" id="PTHR43667">
    <property type="entry name" value="CYCLOPROPANE-FATTY-ACYL-PHOSPHOLIPID SYNTHASE"/>
    <property type="match status" value="1"/>
</dbReference>
<dbReference type="GO" id="GO:0032259">
    <property type="term" value="P:methylation"/>
    <property type="evidence" value="ECO:0007669"/>
    <property type="project" value="UniProtKB-KW"/>
</dbReference>
<dbReference type="GO" id="GO:0008168">
    <property type="term" value="F:methyltransferase activity"/>
    <property type="evidence" value="ECO:0007669"/>
    <property type="project" value="UniProtKB-KW"/>
</dbReference>
<dbReference type="Proteomes" id="UP001071478">
    <property type="component" value="Unassembled WGS sequence"/>
</dbReference>
<dbReference type="EC" id="2.1.1.-" evidence="1"/>
<accession>A0A9Q4C844</accession>
<keyword evidence="1" id="KW-0489">Methyltransferase</keyword>
<dbReference type="AlphaFoldDB" id="A0A9Q4C844"/>
<comment type="caution">
    <text evidence="1">The sequence shown here is derived from an EMBL/GenBank/DDBJ whole genome shotgun (WGS) entry which is preliminary data.</text>
</comment>
<dbReference type="EMBL" id="JAPMKU010000001">
    <property type="protein sequence ID" value="MCX7467848.1"/>
    <property type="molecule type" value="Genomic_DNA"/>
</dbReference>
<dbReference type="Pfam" id="PF02353">
    <property type="entry name" value="CMAS"/>
    <property type="match status" value="1"/>
</dbReference>
<keyword evidence="1" id="KW-0808">Transferase</keyword>
<dbReference type="SUPFAM" id="SSF53335">
    <property type="entry name" value="S-adenosyl-L-methionine-dependent methyltransferases"/>
    <property type="match status" value="1"/>
</dbReference>
<protein>
    <submittedName>
        <fullName evidence="1">Class I SAM-dependent methyltransferase</fullName>
        <ecNumber evidence="1">2.1.1.-</ecNumber>
    </submittedName>
</protein>
<dbReference type="InterPro" id="IPR029063">
    <property type="entry name" value="SAM-dependent_MTases_sf"/>
</dbReference>
<reference evidence="1" key="1">
    <citation type="submission" date="2022-11" db="EMBL/GenBank/DDBJ databases">
        <title>Corynebacterium sp. isolated from Penguins.</title>
        <authorList>
            <person name="Sedlar K."/>
            <person name="Svec P."/>
        </authorList>
    </citation>
    <scope>NUCLEOTIDE SEQUENCE</scope>
    <source>
        <strain evidence="1">P7374</strain>
    </source>
</reference>
<evidence type="ECO:0000313" key="2">
    <source>
        <dbReference type="Proteomes" id="UP001071478"/>
    </source>
</evidence>